<keyword evidence="6" id="KW-0963">Cytoplasm</keyword>
<dbReference type="PANTHER" id="PTHR16047:SF7">
    <property type="entry name" value="E3 UBIQUITIN-PROTEIN LIGASE RFWD3"/>
    <property type="match status" value="1"/>
</dbReference>
<dbReference type="CDD" id="cd16450">
    <property type="entry name" value="mRING-C3HGC3_RFWD3"/>
    <property type="match status" value="1"/>
</dbReference>
<keyword evidence="8" id="KW-0808">Transferase</keyword>
<evidence type="ECO:0000256" key="7">
    <source>
        <dbReference type="ARBA" id="ARBA00022574"/>
    </source>
</evidence>
<dbReference type="SMART" id="SM00064">
    <property type="entry name" value="FYVE"/>
    <property type="match status" value="1"/>
</dbReference>
<evidence type="ECO:0000256" key="11">
    <source>
        <dbReference type="ARBA" id="ARBA00022763"/>
    </source>
</evidence>
<keyword evidence="21" id="KW-1185">Reference proteome</keyword>
<organism evidence="20 21">
    <name type="scientific">Aphis craccivora</name>
    <name type="common">Cowpea aphid</name>
    <dbReference type="NCBI Taxonomy" id="307492"/>
    <lineage>
        <taxon>Eukaryota</taxon>
        <taxon>Metazoa</taxon>
        <taxon>Ecdysozoa</taxon>
        <taxon>Arthropoda</taxon>
        <taxon>Hexapoda</taxon>
        <taxon>Insecta</taxon>
        <taxon>Pterygota</taxon>
        <taxon>Neoptera</taxon>
        <taxon>Paraneoptera</taxon>
        <taxon>Hemiptera</taxon>
        <taxon>Sternorrhyncha</taxon>
        <taxon>Aphidomorpha</taxon>
        <taxon>Aphidoidea</taxon>
        <taxon>Aphididae</taxon>
        <taxon>Aphidini</taxon>
        <taxon>Aphis</taxon>
        <taxon>Aphis</taxon>
    </lineage>
</organism>
<dbReference type="GO" id="GO:0061630">
    <property type="term" value="F:ubiquitin protein ligase activity"/>
    <property type="evidence" value="ECO:0007669"/>
    <property type="project" value="UniProtKB-EC"/>
</dbReference>
<comment type="catalytic activity">
    <reaction evidence="1">
        <text>S-ubiquitinyl-[E2 ubiquitin-conjugating enzyme]-L-cysteine + [acceptor protein]-L-lysine = [E2 ubiquitin-conjugating enzyme]-L-cysteine + N(6)-ubiquitinyl-[acceptor protein]-L-lysine.</text>
        <dbReference type="EC" id="2.3.2.27"/>
    </reaction>
</comment>
<evidence type="ECO:0000259" key="19">
    <source>
        <dbReference type="PROSITE" id="PS50089"/>
    </source>
</evidence>
<keyword evidence="14" id="KW-0862">Zinc</keyword>
<name>A0A6G0YKP4_APHCR</name>
<evidence type="ECO:0000256" key="14">
    <source>
        <dbReference type="ARBA" id="ARBA00022833"/>
    </source>
</evidence>
<feature type="region of interest" description="Disordered" evidence="18">
    <location>
        <begin position="94"/>
        <end position="145"/>
    </location>
</feature>
<proteinExistence type="predicted"/>
<keyword evidence="15" id="KW-0234">DNA repair</keyword>
<dbReference type="InterPro" id="IPR036322">
    <property type="entry name" value="WD40_repeat_dom_sf"/>
</dbReference>
<dbReference type="AlphaFoldDB" id="A0A6G0YKP4"/>
<accession>A0A6G0YKP4</accession>
<evidence type="ECO:0000256" key="12">
    <source>
        <dbReference type="ARBA" id="ARBA00022771"/>
    </source>
</evidence>
<protein>
    <recommendedName>
        <fullName evidence="5">RING-type E3 ubiquitin transferase</fullName>
        <ecNumber evidence="5">2.3.2.27</ecNumber>
    </recommendedName>
</protein>
<evidence type="ECO:0000256" key="2">
    <source>
        <dbReference type="ARBA" id="ARBA00004322"/>
    </source>
</evidence>
<keyword evidence="11" id="KW-0227">DNA damage</keyword>
<keyword evidence="9" id="KW-0479">Metal-binding</keyword>
<dbReference type="Gene3D" id="3.30.40.10">
    <property type="entry name" value="Zinc/RING finger domain, C3HC4 (zinc finger)"/>
    <property type="match status" value="1"/>
</dbReference>
<dbReference type="SUPFAM" id="SSF50978">
    <property type="entry name" value="WD40 repeat-like"/>
    <property type="match status" value="1"/>
</dbReference>
<dbReference type="PANTHER" id="PTHR16047">
    <property type="entry name" value="RFWD3 PROTEIN"/>
    <property type="match status" value="1"/>
</dbReference>
<gene>
    <name evidence="20" type="ORF">FWK35_00015104</name>
</gene>
<comment type="caution">
    <text evidence="20">The sequence shown here is derived from an EMBL/GenBank/DDBJ whole genome shotgun (WGS) entry which is preliminary data.</text>
</comment>
<dbReference type="SMART" id="SM00320">
    <property type="entry name" value="WD40"/>
    <property type="match status" value="2"/>
</dbReference>
<dbReference type="PROSITE" id="PS50089">
    <property type="entry name" value="ZF_RING_2"/>
    <property type="match status" value="1"/>
</dbReference>
<evidence type="ECO:0000256" key="6">
    <source>
        <dbReference type="ARBA" id="ARBA00022490"/>
    </source>
</evidence>
<keyword evidence="10" id="KW-0677">Repeat</keyword>
<keyword evidence="7" id="KW-0853">WD repeat</keyword>
<dbReference type="GO" id="GO:0005737">
    <property type="term" value="C:cytoplasm"/>
    <property type="evidence" value="ECO:0007669"/>
    <property type="project" value="UniProtKB-SubCell"/>
</dbReference>
<dbReference type="InterPro" id="IPR013083">
    <property type="entry name" value="Znf_RING/FYVE/PHD"/>
</dbReference>
<evidence type="ECO:0000256" key="3">
    <source>
        <dbReference type="ARBA" id="ARBA00004496"/>
    </source>
</evidence>
<dbReference type="Proteomes" id="UP000478052">
    <property type="component" value="Unassembled WGS sequence"/>
</dbReference>
<reference evidence="20 21" key="1">
    <citation type="submission" date="2019-08" db="EMBL/GenBank/DDBJ databases">
        <title>Whole genome of Aphis craccivora.</title>
        <authorList>
            <person name="Voronova N.V."/>
            <person name="Shulinski R.S."/>
            <person name="Bandarenka Y.V."/>
            <person name="Zhorov D.G."/>
            <person name="Warner D."/>
        </authorList>
    </citation>
    <scope>NUCLEOTIDE SEQUENCE [LARGE SCALE GENOMIC DNA]</scope>
    <source>
        <strain evidence="20">180601</strain>
        <tissue evidence="20">Whole Body</tissue>
    </source>
</reference>
<evidence type="ECO:0000256" key="18">
    <source>
        <dbReference type="SAM" id="MobiDB-lite"/>
    </source>
</evidence>
<dbReference type="SMART" id="SM00184">
    <property type="entry name" value="RING"/>
    <property type="match status" value="1"/>
</dbReference>
<comment type="subcellular location">
    <subcellularLocation>
        <location evidence="3">Cytoplasm</location>
    </subcellularLocation>
    <subcellularLocation>
        <location evidence="2">Nucleus</location>
        <location evidence="2">PML body</location>
    </subcellularLocation>
</comment>
<evidence type="ECO:0000256" key="4">
    <source>
        <dbReference type="ARBA" id="ARBA00004906"/>
    </source>
</evidence>
<dbReference type="EC" id="2.3.2.27" evidence="5"/>
<dbReference type="OrthoDB" id="5600418at2759"/>
<evidence type="ECO:0000256" key="5">
    <source>
        <dbReference type="ARBA" id="ARBA00012483"/>
    </source>
</evidence>
<evidence type="ECO:0000313" key="20">
    <source>
        <dbReference type="EMBL" id="KAF0757559.1"/>
    </source>
</evidence>
<evidence type="ECO:0000256" key="17">
    <source>
        <dbReference type="PROSITE-ProRule" id="PRU00175"/>
    </source>
</evidence>
<dbReference type="InterPro" id="IPR000306">
    <property type="entry name" value="Znf_FYVE"/>
</dbReference>
<evidence type="ECO:0000256" key="13">
    <source>
        <dbReference type="ARBA" id="ARBA00022786"/>
    </source>
</evidence>
<evidence type="ECO:0000256" key="9">
    <source>
        <dbReference type="ARBA" id="ARBA00022723"/>
    </source>
</evidence>
<dbReference type="InterPro" id="IPR037381">
    <property type="entry name" value="RFWD3"/>
</dbReference>
<keyword evidence="13" id="KW-0833">Ubl conjugation pathway</keyword>
<dbReference type="GO" id="GO:0036297">
    <property type="term" value="P:interstrand cross-link repair"/>
    <property type="evidence" value="ECO:0007669"/>
    <property type="project" value="InterPro"/>
</dbReference>
<evidence type="ECO:0000256" key="1">
    <source>
        <dbReference type="ARBA" id="ARBA00000900"/>
    </source>
</evidence>
<dbReference type="GO" id="GO:0016605">
    <property type="term" value="C:PML body"/>
    <property type="evidence" value="ECO:0007669"/>
    <property type="project" value="UniProtKB-SubCell"/>
</dbReference>
<comment type="pathway">
    <text evidence="4">Protein modification; protein ubiquitination.</text>
</comment>
<dbReference type="EMBL" id="VUJU01003540">
    <property type="protein sequence ID" value="KAF0757559.1"/>
    <property type="molecule type" value="Genomic_DNA"/>
</dbReference>
<dbReference type="GO" id="GO:0008270">
    <property type="term" value="F:zinc ion binding"/>
    <property type="evidence" value="ECO:0007669"/>
    <property type="project" value="UniProtKB-KW"/>
</dbReference>
<evidence type="ECO:0000256" key="8">
    <source>
        <dbReference type="ARBA" id="ARBA00022679"/>
    </source>
</evidence>
<dbReference type="Gene3D" id="2.130.10.10">
    <property type="entry name" value="YVTN repeat-like/Quinoprotein amine dehydrogenase"/>
    <property type="match status" value="1"/>
</dbReference>
<dbReference type="InterPro" id="IPR001680">
    <property type="entry name" value="WD40_rpt"/>
</dbReference>
<dbReference type="GO" id="GO:0016567">
    <property type="term" value="P:protein ubiquitination"/>
    <property type="evidence" value="ECO:0007669"/>
    <property type="project" value="InterPro"/>
</dbReference>
<dbReference type="SUPFAM" id="SSF57850">
    <property type="entry name" value="RING/U-box"/>
    <property type="match status" value="1"/>
</dbReference>
<dbReference type="Pfam" id="PF23419">
    <property type="entry name" value="WD40_RFWD3"/>
    <property type="match status" value="1"/>
</dbReference>
<dbReference type="Pfam" id="PF13639">
    <property type="entry name" value="zf-RING_2"/>
    <property type="match status" value="1"/>
</dbReference>
<feature type="domain" description="RING-type" evidence="19">
    <location>
        <begin position="172"/>
        <end position="221"/>
    </location>
</feature>
<dbReference type="InterPro" id="IPR056527">
    <property type="entry name" value="WD40_RFWD3"/>
</dbReference>
<feature type="compositionally biased region" description="Basic and acidic residues" evidence="18">
    <location>
        <begin position="107"/>
        <end position="120"/>
    </location>
</feature>
<sequence>MLGLFIKIVFNEALFLKSDNMDILNGNNSYMFYILIIVTYHYDLVDVPDIVAADLRIPSQVFTSNPPPQNQVNDVGDKVIIAIPMTLTSDPNTCKVASTQTTSRPRRFTESSDESLKDFPHLPAGYPTESPMDSAASSSKTSPTISTTKCTLKGIVTVLQTKNDKSDEASSCPICLDSLTSAGSHKPVCLKCGHIFGENCLIRWIKVGNDDMGARVCPTCNKKASLKDIRVLYTKTVNIDNTVEITALKRKLEEENHAKHLIQMEAKQYKLKAEILDTEVKRLKSLLFTEPAAIQRTITICKNQSCRVMAYNKNNRMLVISQRSDTSFDSYMIRTMNVNLMKLSKEYICAHKKQIRDMVFHPYHENLLASVGLDSQISLTDLSININTVAFSMSVPEPLWSCCWTGDNIHVLVVGGQMGSVYYIDRRCMKVFKTDHQSQKVGCVSLNLLPPSQYRSFMNGGFLKTRMDHLSVLEETLHHTYYTYKETELPLTGLWSSTSYDCQSNLTLYGPFKTDRHIVSKFADFDAKGPVLTEVTTFYGGVNKSTQLYRSCLVPSSDGFNNDSLVCCYDEGSSTIKVHNINKKKNVHNFKVTDNILDLCPLPGIIIKDRRIVAGLSKNALHNKSDVIVQNSNFTRYRPYIEIMNKAINQDDL</sequence>
<dbReference type="InterPro" id="IPR015943">
    <property type="entry name" value="WD40/YVTN_repeat-like_dom_sf"/>
</dbReference>
<evidence type="ECO:0000256" key="10">
    <source>
        <dbReference type="ARBA" id="ARBA00022737"/>
    </source>
</evidence>
<dbReference type="InterPro" id="IPR001841">
    <property type="entry name" value="Znf_RING"/>
</dbReference>
<feature type="compositionally biased region" description="Polar residues" evidence="18">
    <location>
        <begin position="94"/>
        <end position="103"/>
    </location>
</feature>
<evidence type="ECO:0000313" key="21">
    <source>
        <dbReference type="Proteomes" id="UP000478052"/>
    </source>
</evidence>
<evidence type="ECO:0000256" key="16">
    <source>
        <dbReference type="ARBA" id="ARBA00023242"/>
    </source>
</evidence>
<keyword evidence="16" id="KW-0539">Nucleus</keyword>
<keyword evidence="12 17" id="KW-0863">Zinc-finger</keyword>
<feature type="compositionally biased region" description="Low complexity" evidence="18">
    <location>
        <begin position="128"/>
        <end position="145"/>
    </location>
</feature>
<evidence type="ECO:0000256" key="15">
    <source>
        <dbReference type="ARBA" id="ARBA00023204"/>
    </source>
</evidence>